<proteinExistence type="inferred from homology"/>
<evidence type="ECO:0000259" key="9">
    <source>
        <dbReference type="SMART" id="SM01002"/>
    </source>
</evidence>
<dbReference type="SMART" id="SM01002">
    <property type="entry name" value="AlaDh_PNT_C"/>
    <property type="match status" value="1"/>
</dbReference>
<reference evidence="11 12" key="1">
    <citation type="submission" date="2023-09" db="EMBL/GenBank/DDBJ databases">
        <authorList>
            <person name="Rey-Velasco X."/>
        </authorList>
    </citation>
    <scope>NUCLEOTIDE SEQUENCE [LARGE SCALE GENOMIC DNA]</scope>
    <source>
        <strain evidence="11 12">P385</strain>
    </source>
</reference>
<dbReference type="GO" id="GO:0016491">
    <property type="term" value="F:oxidoreductase activity"/>
    <property type="evidence" value="ECO:0007669"/>
    <property type="project" value="UniProtKB-KW"/>
</dbReference>
<sequence>MSVKIAVPKEAASGETRVAMVPKVADKLTKLGVELRVQKGAGDGSRIPDDAYGEDTKIAGRAADIYGADVVLAVNAPSATNLAKMKKGSILLSFVQAHQNADAVEAMCKAGVTCFAMELVPRITRAQSMDALSSQASAAGYKAALMAASNLERFLPMLTTAAGTIRPAKVLVIGAGVAGLQAIATAKRLGAKVEAYDVRTDTKEQVESLGAEFLVAEGVKAEAEGGYARELTDDEKAKQQEMLAKHVGQADAVITTAAVPGRPAPKIISKAMVDGMKAGSVLVDLGAAGGGNCELTKPGETVKHGSVTILGPTNMAGELAEHASEMYAQNLFNFLSLILVEEDDEGEDDKSKGPKPRKLAINWDDEVLAKSVLTRDGEIVNEAAKEALKK</sequence>
<dbReference type="PROSITE" id="PS00837">
    <property type="entry name" value="ALADH_PNT_2"/>
    <property type="match status" value="1"/>
</dbReference>
<dbReference type="RefSeq" id="WP_311658982.1">
    <property type="nucleotide sequence ID" value="NZ_JAVRHY010000008.1"/>
</dbReference>
<evidence type="ECO:0000313" key="12">
    <source>
        <dbReference type="Proteomes" id="UP001259982"/>
    </source>
</evidence>
<gene>
    <name evidence="11" type="ORF">RM531_09865</name>
</gene>
<dbReference type="InterPro" id="IPR036291">
    <property type="entry name" value="NAD(P)-bd_dom_sf"/>
</dbReference>
<comment type="similarity">
    <text evidence="2">Belongs to the AlaDH/PNT family.</text>
</comment>
<evidence type="ECO:0000256" key="4">
    <source>
        <dbReference type="ARBA" id="ARBA00022741"/>
    </source>
</evidence>
<keyword evidence="5" id="KW-0521">NADP</keyword>
<dbReference type="SUPFAM" id="SSF52283">
    <property type="entry name" value="Formate/glycerate dehydrogenase catalytic domain-like"/>
    <property type="match status" value="1"/>
</dbReference>
<evidence type="ECO:0000256" key="3">
    <source>
        <dbReference type="ARBA" id="ARBA00012943"/>
    </source>
</evidence>
<evidence type="ECO:0000256" key="2">
    <source>
        <dbReference type="ARBA" id="ARBA00005689"/>
    </source>
</evidence>
<dbReference type="PANTHER" id="PTHR10160:SF19">
    <property type="entry name" value="PROTON-TRANSLOCATING NAD(P)(+) TRANSHYDROGENASE"/>
    <property type="match status" value="1"/>
</dbReference>
<evidence type="ECO:0000256" key="8">
    <source>
        <dbReference type="ARBA" id="ARBA00048202"/>
    </source>
</evidence>
<comment type="function">
    <text evidence="1">The transhydrogenation between NADH and NADP is coupled to respiration and ATP hydrolysis and functions as a proton pump across the membrane.</text>
</comment>
<evidence type="ECO:0000256" key="7">
    <source>
        <dbReference type="ARBA" id="ARBA00023027"/>
    </source>
</evidence>
<keyword evidence="11" id="KW-0560">Oxidoreductase</keyword>
<comment type="catalytic activity">
    <reaction evidence="8">
        <text>NAD(+) + NADPH + H(+)(in) = NADH + NADP(+) + H(+)(out)</text>
        <dbReference type="Rhea" id="RHEA:47992"/>
        <dbReference type="ChEBI" id="CHEBI:15378"/>
        <dbReference type="ChEBI" id="CHEBI:57540"/>
        <dbReference type="ChEBI" id="CHEBI:57783"/>
        <dbReference type="ChEBI" id="CHEBI:57945"/>
        <dbReference type="ChEBI" id="CHEBI:58349"/>
        <dbReference type="EC" id="7.1.1.1"/>
    </reaction>
</comment>
<dbReference type="InterPro" id="IPR008143">
    <property type="entry name" value="Ala_DH/PNT_CS2"/>
</dbReference>
<evidence type="ECO:0000256" key="5">
    <source>
        <dbReference type="ARBA" id="ARBA00022857"/>
    </source>
</evidence>
<feature type="domain" description="Alanine dehydrogenase/pyridine nucleotide transhydrogenase N-terminal" evidence="10">
    <location>
        <begin position="6"/>
        <end position="139"/>
    </location>
</feature>
<organism evidence="11 12">
    <name type="scientific">Spectribacter acetivorans</name>
    <dbReference type="NCBI Taxonomy" id="3075603"/>
    <lineage>
        <taxon>Bacteria</taxon>
        <taxon>Pseudomonadati</taxon>
        <taxon>Pseudomonadota</taxon>
        <taxon>Gammaproteobacteria</taxon>
        <taxon>Salinisphaerales</taxon>
        <taxon>Salinisphaeraceae</taxon>
        <taxon>Spectribacter</taxon>
    </lineage>
</organism>
<dbReference type="SUPFAM" id="SSF51735">
    <property type="entry name" value="NAD(P)-binding Rossmann-fold domains"/>
    <property type="match status" value="1"/>
</dbReference>
<evidence type="ECO:0000256" key="6">
    <source>
        <dbReference type="ARBA" id="ARBA00022967"/>
    </source>
</evidence>
<dbReference type="Proteomes" id="UP001259982">
    <property type="component" value="Unassembled WGS sequence"/>
</dbReference>
<evidence type="ECO:0000256" key="1">
    <source>
        <dbReference type="ARBA" id="ARBA00003943"/>
    </source>
</evidence>
<feature type="domain" description="Alanine dehydrogenase/pyridine nucleotide transhydrogenase NAD(H)-binding" evidence="9">
    <location>
        <begin position="148"/>
        <end position="311"/>
    </location>
</feature>
<dbReference type="Pfam" id="PF05222">
    <property type="entry name" value="AlaDh_PNT_N"/>
    <property type="match status" value="1"/>
</dbReference>
<dbReference type="SMART" id="SM01003">
    <property type="entry name" value="AlaDh_PNT_N"/>
    <property type="match status" value="1"/>
</dbReference>
<dbReference type="InterPro" id="IPR007698">
    <property type="entry name" value="AlaDH/PNT_NAD(H)-bd"/>
</dbReference>
<evidence type="ECO:0000313" key="11">
    <source>
        <dbReference type="EMBL" id="MDT0618778.1"/>
    </source>
</evidence>
<dbReference type="EMBL" id="JAVRHY010000008">
    <property type="protein sequence ID" value="MDT0618778.1"/>
    <property type="molecule type" value="Genomic_DNA"/>
</dbReference>
<dbReference type="Gene3D" id="3.40.50.720">
    <property type="entry name" value="NAD(P)-binding Rossmann-like Domain"/>
    <property type="match status" value="2"/>
</dbReference>
<protein>
    <recommendedName>
        <fullName evidence="3">proton-translocating NAD(P)(+) transhydrogenase</fullName>
        <ecNumber evidence="3">7.1.1.1</ecNumber>
    </recommendedName>
</protein>
<accession>A0ABU3BBZ0</accession>
<dbReference type="NCBIfam" id="NF006942">
    <property type="entry name" value="PRK09424.1"/>
    <property type="match status" value="1"/>
</dbReference>
<keyword evidence="4" id="KW-0547">Nucleotide-binding</keyword>
<evidence type="ECO:0000259" key="10">
    <source>
        <dbReference type="SMART" id="SM01003"/>
    </source>
</evidence>
<name>A0ABU3BBZ0_9GAMM</name>
<keyword evidence="7" id="KW-0520">NAD</keyword>
<keyword evidence="6" id="KW-1278">Translocase</keyword>
<dbReference type="Pfam" id="PF01262">
    <property type="entry name" value="AlaDh_PNT_C"/>
    <property type="match status" value="1"/>
</dbReference>
<comment type="caution">
    <text evidence="11">The sequence shown here is derived from an EMBL/GenBank/DDBJ whole genome shotgun (WGS) entry which is preliminary data.</text>
</comment>
<dbReference type="PANTHER" id="PTHR10160">
    <property type="entry name" value="NAD(P) TRANSHYDROGENASE"/>
    <property type="match status" value="1"/>
</dbReference>
<dbReference type="CDD" id="cd05304">
    <property type="entry name" value="Rubrum_tdh"/>
    <property type="match status" value="1"/>
</dbReference>
<keyword evidence="12" id="KW-1185">Reference proteome</keyword>
<dbReference type="InterPro" id="IPR007886">
    <property type="entry name" value="AlaDH/PNT_N"/>
</dbReference>
<dbReference type="EC" id="7.1.1.1" evidence="3"/>